<reference evidence="9 10" key="1">
    <citation type="submission" date="2018-11" db="EMBL/GenBank/DDBJ databases">
        <title>Genome sequencing of Lautropia sp. KCOM 2505 (= ChDC F240).</title>
        <authorList>
            <person name="Kook J.-K."/>
            <person name="Park S.-N."/>
            <person name="Lim Y.K."/>
        </authorList>
    </citation>
    <scope>NUCLEOTIDE SEQUENCE [LARGE SCALE GENOMIC DNA]</scope>
    <source>
        <strain evidence="9 10">KCOM 2505</strain>
    </source>
</reference>
<dbReference type="InterPro" id="IPR034718">
    <property type="entry name" value="RlpA"/>
</dbReference>
<keyword evidence="4" id="KW-0449">Lipoprotein</keyword>
<dbReference type="GO" id="GO:0008932">
    <property type="term" value="F:lytic endotransglycosylase activity"/>
    <property type="evidence" value="ECO:0007669"/>
    <property type="project" value="UniProtKB-UniRule"/>
</dbReference>
<feature type="compositionally biased region" description="Polar residues" evidence="6">
    <location>
        <begin position="250"/>
        <end position="283"/>
    </location>
</feature>
<dbReference type="OrthoDB" id="9779128at2"/>
<dbReference type="PROSITE" id="PS51257">
    <property type="entry name" value="PROKAR_LIPOPROTEIN"/>
    <property type="match status" value="1"/>
</dbReference>
<dbReference type="GO" id="GO:0000270">
    <property type="term" value="P:peptidoglycan metabolic process"/>
    <property type="evidence" value="ECO:0007669"/>
    <property type="project" value="UniProtKB-UniRule"/>
</dbReference>
<dbReference type="SUPFAM" id="SSF50685">
    <property type="entry name" value="Barwin-like endoglucanases"/>
    <property type="match status" value="1"/>
</dbReference>
<dbReference type="Proteomes" id="UP000270261">
    <property type="component" value="Unassembled WGS sequence"/>
</dbReference>
<dbReference type="Pfam" id="PF05036">
    <property type="entry name" value="SPOR"/>
    <property type="match status" value="1"/>
</dbReference>
<dbReference type="HAMAP" id="MF_02071">
    <property type="entry name" value="RlpA"/>
    <property type="match status" value="1"/>
</dbReference>
<dbReference type="GO" id="GO:0042834">
    <property type="term" value="F:peptidoglycan binding"/>
    <property type="evidence" value="ECO:0007669"/>
    <property type="project" value="InterPro"/>
</dbReference>
<dbReference type="CDD" id="cd22268">
    <property type="entry name" value="DPBB_RlpA-like"/>
    <property type="match status" value="1"/>
</dbReference>
<feature type="compositionally biased region" description="Low complexity" evidence="6">
    <location>
        <begin position="291"/>
        <end position="301"/>
    </location>
</feature>
<name>A0A426FLU6_9BURK</name>
<dbReference type="Gene3D" id="2.40.40.10">
    <property type="entry name" value="RlpA-like domain"/>
    <property type="match status" value="1"/>
</dbReference>
<dbReference type="Pfam" id="PF03330">
    <property type="entry name" value="DPBB_1"/>
    <property type="match status" value="1"/>
</dbReference>
<evidence type="ECO:0000256" key="1">
    <source>
        <dbReference type="ARBA" id="ARBA00022729"/>
    </source>
</evidence>
<evidence type="ECO:0000256" key="5">
    <source>
        <dbReference type="RuleBase" id="RU003495"/>
    </source>
</evidence>
<dbReference type="InterPro" id="IPR036908">
    <property type="entry name" value="RlpA-like_sf"/>
</dbReference>
<dbReference type="InterPro" id="IPR036680">
    <property type="entry name" value="SPOR-like_sf"/>
</dbReference>
<dbReference type="InterPro" id="IPR009009">
    <property type="entry name" value="RlpA-like_DPBB"/>
</dbReference>
<proteinExistence type="inferred from homology"/>
<feature type="compositionally biased region" description="Low complexity" evidence="6">
    <location>
        <begin position="236"/>
        <end position="246"/>
    </location>
</feature>
<dbReference type="RefSeq" id="WP_125095877.1">
    <property type="nucleotide sequence ID" value="NZ_RRUE01000002.1"/>
</dbReference>
<dbReference type="EMBL" id="RRUE01000002">
    <property type="protein sequence ID" value="RRN43673.1"/>
    <property type="molecule type" value="Genomic_DNA"/>
</dbReference>
<dbReference type="GO" id="GO:0071555">
    <property type="term" value="P:cell wall organization"/>
    <property type="evidence" value="ECO:0007669"/>
    <property type="project" value="UniProtKB-KW"/>
</dbReference>
<comment type="caution">
    <text evidence="9">The sequence shown here is derived from an EMBL/GenBank/DDBJ whole genome shotgun (WGS) entry which is preliminary data.</text>
</comment>
<feature type="region of interest" description="Disordered" evidence="6">
    <location>
        <begin position="236"/>
        <end position="319"/>
    </location>
</feature>
<keyword evidence="3 4" id="KW-0961">Cell wall biogenesis/degradation</keyword>
<accession>A0A426FLU6</accession>
<feature type="domain" description="SPOR" evidence="8">
    <location>
        <begin position="318"/>
        <end position="397"/>
    </location>
</feature>
<dbReference type="PANTHER" id="PTHR34183:SF1">
    <property type="entry name" value="ENDOLYTIC PEPTIDOGLYCAN TRANSGLYCOSYLASE RLPA"/>
    <property type="match status" value="1"/>
</dbReference>
<evidence type="ECO:0000313" key="10">
    <source>
        <dbReference type="Proteomes" id="UP000270261"/>
    </source>
</evidence>
<evidence type="ECO:0000256" key="2">
    <source>
        <dbReference type="ARBA" id="ARBA00023239"/>
    </source>
</evidence>
<dbReference type="Gene3D" id="3.30.70.1070">
    <property type="entry name" value="Sporulation related repeat"/>
    <property type="match status" value="1"/>
</dbReference>
<evidence type="ECO:0000256" key="3">
    <source>
        <dbReference type="ARBA" id="ARBA00023316"/>
    </source>
</evidence>
<evidence type="ECO:0000256" key="6">
    <source>
        <dbReference type="SAM" id="MobiDB-lite"/>
    </source>
</evidence>
<feature type="compositionally biased region" description="Polar residues" evidence="6">
    <location>
        <begin position="204"/>
        <end position="213"/>
    </location>
</feature>
<gene>
    <name evidence="4" type="primary">rlpA</name>
    <name evidence="9" type="ORF">EHV23_09595</name>
</gene>
<comment type="subcellular location">
    <subcellularLocation>
        <location evidence="4">Cell membrane</location>
        <topology evidence="4">Lipid-anchor</topology>
    </subcellularLocation>
</comment>
<protein>
    <recommendedName>
        <fullName evidence="4">Endolytic peptidoglycan transglycosylase RlpA</fullName>
        <ecNumber evidence="4">4.2.2.-</ecNumber>
    </recommendedName>
</protein>
<dbReference type="EC" id="4.2.2.-" evidence="4"/>
<dbReference type="InterPro" id="IPR007730">
    <property type="entry name" value="SPOR-like_dom"/>
</dbReference>
<evidence type="ECO:0000313" key="9">
    <source>
        <dbReference type="EMBL" id="RRN43673.1"/>
    </source>
</evidence>
<evidence type="ECO:0000256" key="4">
    <source>
        <dbReference type="HAMAP-Rule" id="MF_02071"/>
    </source>
</evidence>
<sequence length="397" mass="42177">MNTTGRTLGAVTLLALGLSAGCASRAQSGGGYYLDDGPGRPDPQRVAALMKQPDPVPKDEPLRARANRPYEVMGQKFVPMTERKPYRQQGVASWYGQRFHGKKTSIGETYDMYGMTAAHPTLPLPSYVRVTRLDNGRSVVVRVNDRGPFLRGRLIDLSYMAASKLGYVGNGHTNVEVELLDPAAGSTRMAATSPQPVALDSDMSGRSLSSNGPALQPVSLKQAEVALPVAATADAAPLSASTPAPAQEQPGAQNQRQAQSPDRPQPRSTPASVSAASPGGQPSDTPPDAPPAEASAAAEPPASEPSRELRASPQSARPAQGGHWFLQLGVFHQLDNALRAQREQQARTTPDDPPLELDQRGENYRVLLGPYRDEAQARAAAADIGARTGHKPGVIRR</sequence>
<evidence type="ECO:0000256" key="7">
    <source>
        <dbReference type="SAM" id="SignalP"/>
    </source>
</evidence>
<dbReference type="SUPFAM" id="SSF110997">
    <property type="entry name" value="Sporulation related repeat"/>
    <property type="match status" value="1"/>
</dbReference>
<dbReference type="FunFam" id="2.40.40.10:FF:000003">
    <property type="entry name" value="Endolytic peptidoglycan transglycosylase RlpA"/>
    <property type="match status" value="1"/>
</dbReference>
<dbReference type="InterPro" id="IPR012997">
    <property type="entry name" value="RplA"/>
</dbReference>
<comment type="similarity">
    <text evidence="4 5">Belongs to the RlpA family.</text>
</comment>
<organism evidence="9 10">
    <name type="scientific">Lautropia dentalis</name>
    <dbReference type="NCBI Taxonomy" id="2490857"/>
    <lineage>
        <taxon>Bacteria</taxon>
        <taxon>Pseudomonadati</taxon>
        <taxon>Pseudomonadota</taxon>
        <taxon>Betaproteobacteria</taxon>
        <taxon>Burkholderiales</taxon>
        <taxon>Burkholderiaceae</taxon>
        <taxon>Lautropia</taxon>
    </lineage>
</organism>
<keyword evidence="4" id="KW-0472">Membrane</keyword>
<keyword evidence="10" id="KW-1185">Reference proteome</keyword>
<keyword evidence="2 4" id="KW-0456">Lyase</keyword>
<dbReference type="PANTHER" id="PTHR34183">
    <property type="entry name" value="ENDOLYTIC PEPTIDOGLYCAN TRANSGLYCOSYLASE RLPA"/>
    <property type="match status" value="1"/>
</dbReference>
<evidence type="ECO:0000259" key="8">
    <source>
        <dbReference type="PROSITE" id="PS51724"/>
    </source>
</evidence>
<dbReference type="NCBIfam" id="TIGR00413">
    <property type="entry name" value="rlpA"/>
    <property type="match status" value="1"/>
</dbReference>
<dbReference type="PROSITE" id="PS51724">
    <property type="entry name" value="SPOR"/>
    <property type="match status" value="1"/>
</dbReference>
<feature type="region of interest" description="Disordered" evidence="6">
    <location>
        <begin position="186"/>
        <end position="214"/>
    </location>
</feature>
<dbReference type="GO" id="GO:0005886">
    <property type="term" value="C:plasma membrane"/>
    <property type="evidence" value="ECO:0007669"/>
    <property type="project" value="UniProtKB-SubCell"/>
</dbReference>
<dbReference type="AlphaFoldDB" id="A0A426FLU6"/>
<feature type="chain" id="PRO_5019596907" description="Endolytic peptidoglycan transglycosylase RlpA" evidence="7">
    <location>
        <begin position="26"/>
        <end position="397"/>
    </location>
</feature>
<keyword evidence="1 7" id="KW-0732">Signal</keyword>
<comment type="function">
    <text evidence="4">Lytic transglycosylase with a strong preference for naked glycan strands that lack stem peptides.</text>
</comment>
<keyword evidence="4" id="KW-1003">Cell membrane</keyword>
<feature type="region of interest" description="Disordered" evidence="6">
    <location>
        <begin position="340"/>
        <end position="360"/>
    </location>
</feature>
<feature type="signal peptide" evidence="7">
    <location>
        <begin position="1"/>
        <end position="25"/>
    </location>
</feature>
<keyword evidence="4" id="KW-0564">Palmitate</keyword>